<protein>
    <submittedName>
        <fullName evidence="2">Uncharacterized protein</fullName>
    </submittedName>
</protein>
<keyword evidence="3" id="KW-1185">Reference proteome</keyword>
<sequence>MNEWQTHSKAEINKKILTLVVMLAAATSLAILFALVAAHIGYVFG</sequence>
<evidence type="ECO:0000313" key="2">
    <source>
        <dbReference type="EMBL" id="SNX28126.1"/>
    </source>
</evidence>
<reference evidence="3" key="1">
    <citation type="submission" date="2017-08" db="EMBL/GenBank/DDBJ databases">
        <authorList>
            <person name="Varghese N."/>
            <person name="Submissions S."/>
        </authorList>
    </citation>
    <scope>NUCLEOTIDE SEQUENCE [LARGE SCALE GENOMIC DNA]</scope>
    <source>
        <strain evidence="3">AP-Melu-1000-B4</strain>
    </source>
</reference>
<keyword evidence="1" id="KW-0472">Membrane</keyword>
<name>A0A240E0Y1_9BURK</name>
<gene>
    <name evidence="2" type="ORF">SAMN06295945_0447</name>
</gene>
<dbReference type="RefSeq" id="WP_165766395.1">
    <property type="nucleotide sequence ID" value="NZ_OANS01000001.1"/>
</dbReference>
<keyword evidence="1" id="KW-0812">Transmembrane</keyword>
<proteinExistence type="predicted"/>
<dbReference type="AlphaFoldDB" id="A0A240E0Y1"/>
<dbReference type="EMBL" id="OANS01000001">
    <property type="protein sequence ID" value="SNX28126.1"/>
    <property type="molecule type" value="Genomic_DNA"/>
</dbReference>
<evidence type="ECO:0000313" key="3">
    <source>
        <dbReference type="Proteomes" id="UP000218069"/>
    </source>
</evidence>
<evidence type="ECO:0000256" key="1">
    <source>
        <dbReference type="SAM" id="Phobius"/>
    </source>
</evidence>
<organism evidence="2 3">
    <name type="scientific">Polynucleobacter meluiroseus</name>
    <dbReference type="NCBI Taxonomy" id="1938814"/>
    <lineage>
        <taxon>Bacteria</taxon>
        <taxon>Pseudomonadati</taxon>
        <taxon>Pseudomonadota</taxon>
        <taxon>Betaproteobacteria</taxon>
        <taxon>Burkholderiales</taxon>
        <taxon>Burkholderiaceae</taxon>
        <taxon>Polynucleobacter</taxon>
    </lineage>
</organism>
<keyword evidence="1" id="KW-1133">Transmembrane helix</keyword>
<accession>A0A240E0Y1</accession>
<feature type="transmembrane region" description="Helical" evidence="1">
    <location>
        <begin position="16"/>
        <end position="44"/>
    </location>
</feature>
<dbReference type="Proteomes" id="UP000218069">
    <property type="component" value="Unassembled WGS sequence"/>
</dbReference>